<organism evidence="1 2">
    <name type="scientific">Desulfitobacterium metallireducens DSM 15288</name>
    <dbReference type="NCBI Taxonomy" id="871968"/>
    <lineage>
        <taxon>Bacteria</taxon>
        <taxon>Bacillati</taxon>
        <taxon>Bacillota</taxon>
        <taxon>Clostridia</taxon>
        <taxon>Eubacteriales</taxon>
        <taxon>Desulfitobacteriaceae</taxon>
        <taxon>Desulfitobacterium</taxon>
    </lineage>
</organism>
<dbReference type="eggNOG" id="COG2165">
    <property type="taxonomic scope" value="Bacteria"/>
</dbReference>
<gene>
    <name evidence="1" type="ORF">DESME_10585</name>
</gene>
<accession>W0EE00</accession>
<dbReference type="KEGG" id="dmt:DESME_10585"/>
<dbReference type="EMBL" id="CP007032">
    <property type="protein sequence ID" value="AHF07429.1"/>
    <property type="molecule type" value="Genomic_DNA"/>
</dbReference>
<evidence type="ECO:0000313" key="1">
    <source>
        <dbReference type="EMBL" id="AHF07429.1"/>
    </source>
</evidence>
<dbReference type="HOGENOM" id="CLU_1746723_0_0_9"/>
<evidence type="ECO:0000313" key="2">
    <source>
        <dbReference type="Proteomes" id="UP000010847"/>
    </source>
</evidence>
<dbReference type="OrthoDB" id="1797184at2"/>
<reference evidence="1 2" key="1">
    <citation type="submission" date="2013-12" db="EMBL/GenBank/DDBJ databases">
        <authorList>
            <consortium name="DOE Joint Genome Institute"/>
            <person name="Smidt H."/>
            <person name="Huntemann M."/>
            <person name="Han J."/>
            <person name="Chen A."/>
            <person name="Kyrpides N."/>
            <person name="Mavromatis K."/>
            <person name="Markowitz V."/>
            <person name="Palaniappan K."/>
            <person name="Ivanova N."/>
            <person name="Schaumberg A."/>
            <person name="Pati A."/>
            <person name="Liolios K."/>
            <person name="Nordberg H.P."/>
            <person name="Cantor M.N."/>
            <person name="Hua S.X."/>
            <person name="Woyke T."/>
        </authorList>
    </citation>
    <scope>NUCLEOTIDE SEQUENCE [LARGE SCALE GENOMIC DNA]</scope>
    <source>
        <strain evidence="2">DSM 15288</strain>
    </source>
</reference>
<protein>
    <submittedName>
        <fullName evidence="1">N-terminal cleavage protein</fullName>
    </submittedName>
</protein>
<dbReference type="STRING" id="871968.DESME_10585"/>
<dbReference type="AlphaFoldDB" id="W0EE00"/>
<proteinExistence type="predicted"/>
<sequence length="145" mass="16429">MMARRSSTGYTLIELLLVLTLLSGAGFVLLVKLPVQQNERNLALASTQLTQELRDTRQAALSERTWYEVEFFYTQGFYRIIREGKRVKDVYLPKGVIIVNAPTDIRFYAPGYPSMGGTISLKAGKLTRNVIMMPVTARVREEIVK</sequence>
<dbReference type="Proteomes" id="UP000010847">
    <property type="component" value="Chromosome"/>
</dbReference>
<name>W0EE00_9FIRM</name>
<keyword evidence="2" id="KW-1185">Reference proteome</keyword>